<proteinExistence type="inferred from homology"/>
<evidence type="ECO:0000256" key="4">
    <source>
        <dbReference type="ARBA" id="ARBA00022679"/>
    </source>
</evidence>
<evidence type="ECO:0000256" key="7">
    <source>
        <dbReference type="SAM" id="MobiDB-lite"/>
    </source>
</evidence>
<dbReference type="Gene3D" id="3.40.1160.10">
    <property type="entry name" value="Acetylglutamate kinase-like"/>
    <property type="match status" value="1"/>
</dbReference>
<dbReference type="CDD" id="cd04301">
    <property type="entry name" value="NAT_SF"/>
    <property type="match status" value="1"/>
</dbReference>
<name>A0A5B8MPP6_9CHLO</name>
<dbReference type="EMBL" id="CP031038">
    <property type="protein sequence ID" value="QDZ21252.1"/>
    <property type="molecule type" value="Genomic_DNA"/>
</dbReference>
<gene>
    <name evidence="9" type="ORF">A3770_05p37700</name>
</gene>
<reference evidence="9 10" key="1">
    <citation type="submission" date="2018-07" db="EMBL/GenBank/DDBJ databases">
        <title>The complete nuclear genome of the prasinophyte Chloropicon primus (CCMP1205).</title>
        <authorList>
            <person name="Pombert J.-F."/>
            <person name="Otis C."/>
            <person name="Turmel M."/>
            <person name="Lemieux C."/>
        </authorList>
    </citation>
    <scope>NUCLEOTIDE SEQUENCE [LARGE SCALE GENOMIC DNA]</scope>
    <source>
        <strain evidence="9 10">CCMP1205</strain>
    </source>
</reference>
<dbReference type="UniPathway" id="UPA00068">
    <property type="reaction ID" value="UER00106"/>
</dbReference>
<dbReference type="OrthoDB" id="438291at2759"/>
<feature type="region of interest" description="Disordered" evidence="7">
    <location>
        <begin position="1"/>
        <end position="75"/>
    </location>
</feature>
<evidence type="ECO:0000256" key="2">
    <source>
        <dbReference type="ARBA" id="ARBA00009145"/>
    </source>
</evidence>
<dbReference type="InterPro" id="IPR010167">
    <property type="entry name" value="NH2A_AcTrfase"/>
</dbReference>
<sequence length="593" mass="64453">MSGVRQRLAPTGRQGKESVASARPRPCTSGRMYGGVGTRCGRPPKKVERGGSFGLGAARSGSSSSEGGGSVGPTASSDAYSHVNVMSNSDLPKLVSFFRQASPYIGQHFSKTFVLMVPGYIIEGKNDVLDSVLQDVALLQNLGVRLCIVLGATASIDKVLRQMGEETEFVRGYRVTSEVALQAARQAAGAMRIDIEAKLSKFIPAGSVRRHGYNQRRDSWRSRDSANGHGSNGQLKPPVQVVSGNFVMAKHKGVVDGVNFEYTGEVRNVWADAILQHMEQNQIVLVDNLGYTERGQVLNCSSFDIARKVSKALMADKLIVYHGEQVAALNLPAWIGLSDDKYSWIPGTAGTDASNGTSETCANASLANTLRGGDIHADPNVLELSLALQVCKEGVPRTHLINAYSDGALFLELYTRDGLGTMVSKDLYEGMRPATLSDLEQLKGLLAPLERVGTLITRSLDEIRADVEDFTVIERERKLIGCSLLKKLDKDVGEISAFVVQEEFRTEHRGDALLDFVEQRARNSGLKTLVLLTTRTGDWFDARGFENKGPAHSAREILPKERLCLVDPQRESMLFVKQLETGVVGPPGSRIGY</sequence>
<feature type="domain" description="N-acetyltransferase" evidence="8">
    <location>
        <begin position="429"/>
        <end position="580"/>
    </location>
</feature>
<keyword evidence="5" id="KW-0012">Acyltransferase</keyword>
<dbReference type="HAMAP" id="MF_01105">
    <property type="entry name" value="N_acetyl_glu_synth"/>
    <property type="match status" value="1"/>
</dbReference>
<evidence type="ECO:0000259" key="8">
    <source>
        <dbReference type="PROSITE" id="PS51186"/>
    </source>
</evidence>
<dbReference type="PROSITE" id="PS51186">
    <property type="entry name" value="GNAT"/>
    <property type="match status" value="1"/>
</dbReference>
<dbReference type="InterPro" id="IPR036393">
    <property type="entry name" value="AceGlu_kinase-like_sf"/>
</dbReference>
<dbReference type="SUPFAM" id="SSF53633">
    <property type="entry name" value="Carbamate kinase-like"/>
    <property type="match status" value="1"/>
</dbReference>
<dbReference type="InterPro" id="IPR000182">
    <property type="entry name" value="GNAT_dom"/>
</dbReference>
<feature type="compositionally biased region" description="Low complexity" evidence="7">
    <location>
        <begin position="55"/>
        <end position="65"/>
    </location>
</feature>
<dbReference type="SUPFAM" id="SSF55729">
    <property type="entry name" value="Acyl-CoA N-acyltransferases (Nat)"/>
    <property type="match status" value="1"/>
</dbReference>
<dbReference type="EC" id="2.3.1.1" evidence="3"/>
<dbReference type="Pfam" id="PF00583">
    <property type="entry name" value="Acetyltransf_1"/>
    <property type="match status" value="1"/>
</dbReference>
<evidence type="ECO:0000313" key="9">
    <source>
        <dbReference type="EMBL" id="QDZ21252.1"/>
    </source>
</evidence>
<dbReference type="GO" id="GO:0006526">
    <property type="term" value="P:L-arginine biosynthetic process"/>
    <property type="evidence" value="ECO:0007669"/>
    <property type="project" value="UniProtKB-UniPathway"/>
</dbReference>
<dbReference type="InterPro" id="IPR016181">
    <property type="entry name" value="Acyl_CoA_acyltransferase"/>
</dbReference>
<dbReference type="GO" id="GO:0005737">
    <property type="term" value="C:cytoplasm"/>
    <property type="evidence" value="ECO:0007669"/>
    <property type="project" value="InterPro"/>
</dbReference>
<protein>
    <recommendedName>
        <fullName evidence="3">amino-acid N-acetyltransferase</fullName>
        <ecNumber evidence="3">2.3.1.1</ecNumber>
    </recommendedName>
</protein>
<keyword evidence="4 9" id="KW-0808">Transferase</keyword>
<evidence type="ECO:0000256" key="5">
    <source>
        <dbReference type="ARBA" id="ARBA00023315"/>
    </source>
</evidence>
<evidence type="ECO:0000256" key="6">
    <source>
        <dbReference type="ARBA" id="ARBA00048372"/>
    </source>
</evidence>
<evidence type="ECO:0000256" key="1">
    <source>
        <dbReference type="ARBA" id="ARBA00004925"/>
    </source>
</evidence>
<evidence type="ECO:0000313" key="10">
    <source>
        <dbReference type="Proteomes" id="UP000316726"/>
    </source>
</evidence>
<dbReference type="Gene3D" id="3.40.630.30">
    <property type="match status" value="1"/>
</dbReference>
<dbReference type="GO" id="GO:0004042">
    <property type="term" value="F:L-glutamate N-acetyltransferase activity"/>
    <property type="evidence" value="ECO:0007669"/>
    <property type="project" value="InterPro"/>
</dbReference>
<comment type="pathway">
    <text evidence="1">Amino-acid biosynthesis; L-arginine biosynthesis; N(2)-acetyl-L-ornithine from L-glutamate: step 1/4.</text>
</comment>
<dbReference type="AlphaFoldDB" id="A0A5B8MPP6"/>
<dbReference type="Pfam" id="PF00696">
    <property type="entry name" value="AA_kinase"/>
    <property type="match status" value="1"/>
</dbReference>
<dbReference type="STRING" id="1764295.A0A5B8MPP6"/>
<keyword evidence="10" id="KW-1185">Reference proteome</keyword>
<organism evidence="9 10">
    <name type="scientific">Chloropicon primus</name>
    <dbReference type="NCBI Taxonomy" id="1764295"/>
    <lineage>
        <taxon>Eukaryota</taxon>
        <taxon>Viridiplantae</taxon>
        <taxon>Chlorophyta</taxon>
        <taxon>Chloropicophyceae</taxon>
        <taxon>Chloropicales</taxon>
        <taxon>Chloropicaceae</taxon>
        <taxon>Chloropicon</taxon>
    </lineage>
</organism>
<comment type="similarity">
    <text evidence="2">Belongs to the acetyltransferase family. ArgA subfamily.</text>
</comment>
<dbReference type="PANTHER" id="PTHR30602">
    <property type="entry name" value="AMINO-ACID ACETYLTRANSFERASE"/>
    <property type="match status" value="1"/>
</dbReference>
<dbReference type="PANTHER" id="PTHR30602:SF12">
    <property type="entry name" value="AMINO-ACID ACETYLTRANSFERASE NAGS1, CHLOROPLASTIC-RELATED"/>
    <property type="match status" value="1"/>
</dbReference>
<evidence type="ECO:0000256" key="3">
    <source>
        <dbReference type="ARBA" id="ARBA00012697"/>
    </source>
</evidence>
<comment type="catalytic activity">
    <reaction evidence="6">
        <text>L-glutamate + acetyl-CoA = N-acetyl-L-glutamate + CoA + H(+)</text>
        <dbReference type="Rhea" id="RHEA:24292"/>
        <dbReference type="ChEBI" id="CHEBI:15378"/>
        <dbReference type="ChEBI" id="CHEBI:29985"/>
        <dbReference type="ChEBI" id="CHEBI:44337"/>
        <dbReference type="ChEBI" id="CHEBI:57287"/>
        <dbReference type="ChEBI" id="CHEBI:57288"/>
        <dbReference type="EC" id="2.3.1.1"/>
    </reaction>
</comment>
<dbReference type="NCBIfam" id="TIGR01890">
    <property type="entry name" value="N-Ac-Glu-synth"/>
    <property type="match status" value="1"/>
</dbReference>
<feature type="compositionally biased region" description="Basic and acidic residues" evidence="7">
    <location>
        <begin position="215"/>
        <end position="226"/>
    </location>
</feature>
<accession>A0A5B8MPP6</accession>
<dbReference type="InterPro" id="IPR001048">
    <property type="entry name" value="Asp/Glu/Uridylate_kinase"/>
</dbReference>
<dbReference type="Proteomes" id="UP000316726">
    <property type="component" value="Chromosome 5"/>
</dbReference>
<feature type="region of interest" description="Disordered" evidence="7">
    <location>
        <begin position="213"/>
        <end position="238"/>
    </location>
</feature>